<accession>A0A1F7URP1</accession>
<keyword evidence="2" id="KW-0732">Signal</keyword>
<dbReference type="EMBL" id="MGEJ01000012">
    <property type="protein sequence ID" value="OGL80962.1"/>
    <property type="molecule type" value="Genomic_DNA"/>
</dbReference>
<evidence type="ECO:0000256" key="2">
    <source>
        <dbReference type="SAM" id="SignalP"/>
    </source>
</evidence>
<organism evidence="3 4">
    <name type="scientific">Candidatus Uhrbacteria bacterium RIFCSPLOWO2_01_FULL_47_24</name>
    <dbReference type="NCBI Taxonomy" id="1802401"/>
    <lineage>
        <taxon>Bacteria</taxon>
        <taxon>Candidatus Uhriibacteriota</taxon>
    </lineage>
</organism>
<feature type="chain" id="PRO_5009533120" evidence="2">
    <location>
        <begin position="22"/>
        <end position="346"/>
    </location>
</feature>
<name>A0A1F7URP1_9BACT</name>
<dbReference type="STRING" id="1802401.A3B21_03275"/>
<evidence type="ECO:0000313" key="3">
    <source>
        <dbReference type="EMBL" id="OGL80962.1"/>
    </source>
</evidence>
<gene>
    <name evidence="3" type="ORF">A3B21_03275</name>
</gene>
<dbReference type="Proteomes" id="UP000176897">
    <property type="component" value="Unassembled WGS sequence"/>
</dbReference>
<protein>
    <submittedName>
        <fullName evidence="3">Uncharacterized protein</fullName>
    </submittedName>
</protein>
<feature type="signal peptide" evidence="2">
    <location>
        <begin position="1"/>
        <end position="21"/>
    </location>
</feature>
<evidence type="ECO:0000313" key="4">
    <source>
        <dbReference type="Proteomes" id="UP000176897"/>
    </source>
</evidence>
<dbReference type="AlphaFoldDB" id="A0A1F7URP1"/>
<comment type="caution">
    <text evidence="3">The sequence shown here is derived from an EMBL/GenBank/DDBJ whole genome shotgun (WGS) entry which is preliminary data.</text>
</comment>
<reference evidence="3 4" key="1">
    <citation type="journal article" date="2016" name="Nat. Commun.">
        <title>Thousands of microbial genomes shed light on interconnected biogeochemical processes in an aquifer system.</title>
        <authorList>
            <person name="Anantharaman K."/>
            <person name="Brown C.T."/>
            <person name="Hug L.A."/>
            <person name="Sharon I."/>
            <person name="Castelle C.J."/>
            <person name="Probst A.J."/>
            <person name="Thomas B.C."/>
            <person name="Singh A."/>
            <person name="Wilkins M.J."/>
            <person name="Karaoz U."/>
            <person name="Brodie E.L."/>
            <person name="Williams K.H."/>
            <person name="Hubbard S.S."/>
            <person name="Banfield J.F."/>
        </authorList>
    </citation>
    <scope>NUCLEOTIDE SEQUENCE [LARGE SCALE GENOMIC DNA]</scope>
</reference>
<sequence length="346" mass="38045">MKTIKSLITAFSFLIPFLVLAAGGGGGGGGGSAPTPPPACSADAWTCSNWSECATSGTQTRSCQLTNDCLSIDTPQPTEIQTCTPPLPPPLTPPLAGGEKSISPPSGGGVRGGATQTCSEDTWNCAPWSACNKVGHQTRTCRRTFDCPAITTPRPFTDRLCPGLKCGQLPTLKERIKCRLQLSPEDFTLELSIQYAPELCRAQTTQKEFAKCTDFYRKLAPCWNEADGKPRILCAKRVIGLPDDLQSAKQTCLAKTNTQRTTCLEDFKEKIIWLTLFRMYNLEVTAELLISHGAPWERVADFDTQVEEHKIALYAAKDNTDRVRIVQSLQTAWRFFIENIRPRLVL</sequence>
<proteinExistence type="predicted"/>
<feature type="region of interest" description="Disordered" evidence="1">
    <location>
        <begin position="81"/>
        <end position="114"/>
    </location>
</feature>
<evidence type="ECO:0000256" key="1">
    <source>
        <dbReference type="SAM" id="MobiDB-lite"/>
    </source>
</evidence>